<evidence type="ECO:0000313" key="2">
    <source>
        <dbReference type="Proteomes" id="UP000253426"/>
    </source>
</evidence>
<organism evidence="1 2">
    <name type="scientific">Roseimicrobium gellanilyticum</name>
    <dbReference type="NCBI Taxonomy" id="748857"/>
    <lineage>
        <taxon>Bacteria</taxon>
        <taxon>Pseudomonadati</taxon>
        <taxon>Verrucomicrobiota</taxon>
        <taxon>Verrucomicrobiia</taxon>
        <taxon>Verrucomicrobiales</taxon>
        <taxon>Verrucomicrobiaceae</taxon>
        <taxon>Roseimicrobium</taxon>
    </lineage>
</organism>
<protein>
    <submittedName>
        <fullName evidence="1">Uncharacterized protein</fullName>
    </submittedName>
</protein>
<sequence length="130" mass="14294">MSKDNPSVHDKAIAIFRELVGNRAEQFSVPIPDAQQAAQAALAGDFNDKTALDIAFHMTDWNSDAAFVTALLLYPERFTPEEIREGIGDFLVHAPNHLAAAARQYGYPVQDTFGVGALDGWREDDESEDT</sequence>
<dbReference type="EMBL" id="QNRR01000005">
    <property type="protein sequence ID" value="RBP43943.1"/>
    <property type="molecule type" value="Genomic_DNA"/>
</dbReference>
<gene>
    <name evidence="1" type="ORF">DES53_105342</name>
</gene>
<dbReference type="RefSeq" id="WP_113959400.1">
    <property type="nucleotide sequence ID" value="NZ_QNRR01000005.1"/>
</dbReference>
<reference evidence="1 2" key="1">
    <citation type="submission" date="2018-06" db="EMBL/GenBank/DDBJ databases">
        <title>Genomic Encyclopedia of Type Strains, Phase IV (KMG-IV): sequencing the most valuable type-strain genomes for metagenomic binning, comparative biology and taxonomic classification.</title>
        <authorList>
            <person name="Goeker M."/>
        </authorList>
    </citation>
    <scope>NUCLEOTIDE SEQUENCE [LARGE SCALE GENOMIC DNA]</scope>
    <source>
        <strain evidence="1 2">DSM 25532</strain>
    </source>
</reference>
<evidence type="ECO:0000313" key="1">
    <source>
        <dbReference type="EMBL" id="RBP43943.1"/>
    </source>
</evidence>
<dbReference type="OrthoDB" id="9977728at2"/>
<name>A0A366HLY9_9BACT</name>
<keyword evidence="2" id="KW-1185">Reference proteome</keyword>
<proteinExistence type="predicted"/>
<dbReference type="AlphaFoldDB" id="A0A366HLY9"/>
<comment type="caution">
    <text evidence="1">The sequence shown here is derived from an EMBL/GenBank/DDBJ whole genome shotgun (WGS) entry which is preliminary data.</text>
</comment>
<accession>A0A366HLY9</accession>
<dbReference type="Proteomes" id="UP000253426">
    <property type="component" value="Unassembled WGS sequence"/>
</dbReference>